<keyword evidence="4 5" id="KW-0067">ATP-binding</keyword>
<dbReference type="GO" id="GO:0005524">
    <property type="term" value="F:ATP binding"/>
    <property type="evidence" value="ECO:0007669"/>
    <property type="project" value="UniProtKB-UniRule"/>
</dbReference>
<dbReference type="EMBL" id="LTAZ01000016">
    <property type="protein sequence ID" value="KYH24159.1"/>
    <property type="molecule type" value="Genomic_DNA"/>
</dbReference>
<dbReference type="InterPro" id="IPR055237">
    <property type="entry name" value="Cdc6_lid"/>
</dbReference>
<dbReference type="PANTHER" id="PTHR10763">
    <property type="entry name" value="CELL DIVISION CONTROL PROTEIN 6-RELATED"/>
    <property type="match status" value="1"/>
</dbReference>
<comment type="similarity">
    <text evidence="1 5">Belongs to the CDC6/cdc18 family.</text>
</comment>
<evidence type="ECO:0000259" key="6">
    <source>
        <dbReference type="SMART" id="SM00382"/>
    </source>
</evidence>
<keyword evidence="2 5" id="KW-0235">DNA replication</keyword>
<dbReference type="Pfam" id="PF22703">
    <property type="entry name" value="Cdc6_lid"/>
    <property type="match status" value="1"/>
</dbReference>
<dbReference type="HAMAP" id="MF_01407">
    <property type="entry name" value="ORC1_type_DNA_replic_protein"/>
    <property type="match status" value="1"/>
</dbReference>
<evidence type="ECO:0000256" key="3">
    <source>
        <dbReference type="ARBA" id="ARBA00022741"/>
    </source>
</evidence>
<dbReference type="SMART" id="SM00382">
    <property type="entry name" value="AAA"/>
    <property type="match status" value="1"/>
</dbReference>
<dbReference type="CDD" id="cd08768">
    <property type="entry name" value="Cdc6_C"/>
    <property type="match status" value="1"/>
</dbReference>
<evidence type="ECO:0000256" key="1">
    <source>
        <dbReference type="ARBA" id="ARBA00006184"/>
    </source>
</evidence>
<sequence>MYPFFHWVSMVLFERSEEIFQDENVLHDDYQPQSLEERDEEVERFTAYLQPVINGSQPRHIFLYGKTGVGKTAVTKYLLQHLEQDATQYDDLQVQSVYLNCEDLTSSYRVAVSLVNDLRAPDNQISRTGYPLNAVYDMLWEKLDEIGGTILIVLDEVDYIGDDDSILYQLPRARSNGKIENARIGIIGISNDFKFREKLDPHVEDTLCERELHFPPYDAEDLRNILQKRAELAFDDNVLNGDVIPLCAAFAAQDKGSARQGLDLLLEAGDLARRRSDQQVTEPHVREAKQLLEKQRIEESMKELTSHGHLTLLAMVSSTVSDPSSVPLQKRTIYEKYCDLVHATDRDPLGGRAFHNHLAELSMLGILDRRKRNEGRGGGIYYEYKIDVSMEAAISTLEHLHLSTELNLESLREDAKKQELM</sequence>
<gene>
    <name evidence="8" type="primary">cdc6_10</name>
    <name evidence="8" type="ORF">HAPAU_38020</name>
</gene>
<dbReference type="Pfam" id="PF13401">
    <property type="entry name" value="AAA_22"/>
    <property type="match status" value="1"/>
</dbReference>
<evidence type="ECO:0000259" key="7">
    <source>
        <dbReference type="SMART" id="SM01074"/>
    </source>
</evidence>
<dbReference type="Gene3D" id="1.10.8.60">
    <property type="match status" value="1"/>
</dbReference>
<dbReference type="InterPro" id="IPR003593">
    <property type="entry name" value="AAA+_ATPase"/>
</dbReference>
<evidence type="ECO:0000313" key="8">
    <source>
        <dbReference type="EMBL" id="KYH24159.1"/>
    </source>
</evidence>
<name>A0A151A972_9EURY</name>
<evidence type="ECO:0000313" key="9">
    <source>
        <dbReference type="Proteomes" id="UP000075321"/>
    </source>
</evidence>
<organism evidence="8 9">
    <name type="scientific">Halalkalicoccus paucihalophilus</name>
    <dbReference type="NCBI Taxonomy" id="1008153"/>
    <lineage>
        <taxon>Archaea</taxon>
        <taxon>Methanobacteriati</taxon>
        <taxon>Methanobacteriota</taxon>
        <taxon>Stenosarchaea group</taxon>
        <taxon>Halobacteria</taxon>
        <taxon>Halobacteriales</taxon>
        <taxon>Halococcaceae</taxon>
        <taxon>Halalkalicoccus</taxon>
    </lineage>
</organism>
<feature type="binding site" evidence="5">
    <location>
        <position position="217"/>
    </location>
    <ligand>
        <name>ATP</name>
        <dbReference type="ChEBI" id="CHEBI:30616"/>
    </ligand>
</feature>
<dbReference type="PANTHER" id="PTHR10763:SF22">
    <property type="entry name" value="ORC1-TYPE DNA REPLICATION PROTEIN"/>
    <property type="match status" value="1"/>
</dbReference>
<dbReference type="PATRIC" id="fig|1008153.3.peg.4051"/>
<comment type="caution">
    <text evidence="8">The sequence shown here is derived from an EMBL/GenBank/DDBJ whole genome shotgun (WGS) entry which is preliminary data.</text>
</comment>
<accession>A0A151A972</accession>
<comment type="function">
    <text evidence="5">Involved in regulation of DNA replication.</text>
</comment>
<dbReference type="InterPro" id="IPR014277">
    <property type="entry name" value="Orc1/Cdc6_arc"/>
</dbReference>
<dbReference type="InterPro" id="IPR050311">
    <property type="entry name" value="ORC1/CDC6"/>
</dbReference>
<dbReference type="CDD" id="cd00009">
    <property type="entry name" value="AAA"/>
    <property type="match status" value="1"/>
</dbReference>
<keyword evidence="9" id="KW-1185">Reference proteome</keyword>
<dbReference type="InterPro" id="IPR015163">
    <property type="entry name" value="Cdc6_C"/>
</dbReference>
<dbReference type="InterPro" id="IPR027417">
    <property type="entry name" value="P-loop_NTPase"/>
</dbReference>
<dbReference type="InterPro" id="IPR049945">
    <property type="entry name" value="AAA_22"/>
</dbReference>
<evidence type="ECO:0000256" key="4">
    <source>
        <dbReference type="ARBA" id="ARBA00022840"/>
    </source>
</evidence>
<evidence type="ECO:0000256" key="2">
    <source>
        <dbReference type="ARBA" id="ARBA00022705"/>
    </source>
</evidence>
<dbReference type="SUPFAM" id="SSF52540">
    <property type="entry name" value="P-loop containing nucleoside triphosphate hydrolases"/>
    <property type="match status" value="1"/>
</dbReference>
<reference evidence="8 9" key="1">
    <citation type="submission" date="2016-02" db="EMBL/GenBank/DDBJ databases">
        <title>Genome sequence of Halalkalicoccus paucihalophilus DSM 24557.</title>
        <authorList>
            <person name="Poehlein A."/>
            <person name="Daniel R."/>
        </authorList>
    </citation>
    <scope>NUCLEOTIDE SEQUENCE [LARGE SCALE GENOMIC DNA]</scope>
    <source>
        <strain evidence="8 9">DSM 24557</strain>
    </source>
</reference>
<keyword evidence="3 5" id="KW-0547">Nucleotide-binding</keyword>
<dbReference type="InterPro" id="IPR036388">
    <property type="entry name" value="WH-like_DNA-bd_sf"/>
</dbReference>
<dbReference type="SUPFAM" id="SSF46785">
    <property type="entry name" value="Winged helix' DNA-binding domain"/>
    <property type="match status" value="1"/>
</dbReference>
<dbReference type="AlphaFoldDB" id="A0A151A972"/>
<proteinExistence type="inferred from homology"/>
<dbReference type="SMART" id="SM01074">
    <property type="entry name" value="Cdc6_C"/>
    <property type="match status" value="1"/>
</dbReference>
<evidence type="ECO:0000256" key="5">
    <source>
        <dbReference type="HAMAP-Rule" id="MF_01407"/>
    </source>
</evidence>
<dbReference type="GO" id="GO:0016887">
    <property type="term" value="F:ATP hydrolysis activity"/>
    <property type="evidence" value="ECO:0007669"/>
    <property type="project" value="InterPro"/>
</dbReference>
<dbReference type="InterPro" id="IPR036390">
    <property type="entry name" value="WH_DNA-bd_sf"/>
</dbReference>
<protein>
    <recommendedName>
        <fullName evidence="5">ORC1-type DNA replication protein</fullName>
    </recommendedName>
</protein>
<dbReference type="Gene3D" id="3.40.50.300">
    <property type="entry name" value="P-loop containing nucleotide triphosphate hydrolases"/>
    <property type="match status" value="1"/>
</dbReference>
<feature type="binding site" evidence="5">
    <location>
        <position position="229"/>
    </location>
    <ligand>
        <name>ATP</name>
        <dbReference type="ChEBI" id="CHEBI:30616"/>
    </ligand>
</feature>
<dbReference type="FunFam" id="1.10.8.60:FF:000073">
    <property type="entry name" value="ORC1-type DNA replication protein"/>
    <property type="match status" value="1"/>
</dbReference>
<feature type="binding site" evidence="5">
    <location>
        <begin position="69"/>
        <end position="73"/>
    </location>
    <ligand>
        <name>ATP</name>
        <dbReference type="ChEBI" id="CHEBI:30616"/>
    </ligand>
</feature>
<feature type="domain" description="AAA+ ATPase" evidence="6">
    <location>
        <begin position="57"/>
        <end position="218"/>
    </location>
</feature>
<dbReference type="Gene3D" id="1.10.10.10">
    <property type="entry name" value="Winged helix-like DNA-binding domain superfamily/Winged helix DNA-binding domain"/>
    <property type="match status" value="1"/>
</dbReference>
<dbReference type="NCBIfam" id="TIGR02928">
    <property type="entry name" value="orc1/cdc6 family replication initiation protein"/>
    <property type="match status" value="1"/>
</dbReference>
<dbReference type="GO" id="GO:0006260">
    <property type="term" value="P:DNA replication"/>
    <property type="evidence" value="ECO:0007669"/>
    <property type="project" value="UniProtKB-UniRule"/>
</dbReference>
<feature type="domain" description="Cdc6 C-terminal" evidence="7">
    <location>
        <begin position="312"/>
        <end position="397"/>
    </location>
</feature>
<dbReference type="Proteomes" id="UP000075321">
    <property type="component" value="Unassembled WGS sequence"/>
</dbReference>
<dbReference type="Pfam" id="PF09079">
    <property type="entry name" value="WHD_Cdc6"/>
    <property type="match status" value="1"/>
</dbReference>